<organism evidence="1 2">
    <name type="scientific">Methylobacterium trifolii</name>
    <dbReference type="NCBI Taxonomy" id="1003092"/>
    <lineage>
        <taxon>Bacteria</taxon>
        <taxon>Pseudomonadati</taxon>
        <taxon>Pseudomonadota</taxon>
        <taxon>Alphaproteobacteria</taxon>
        <taxon>Hyphomicrobiales</taxon>
        <taxon>Methylobacteriaceae</taxon>
        <taxon>Methylobacterium</taxon>
    </lineage>
</organism>
<reference evidence="1" key="2">
    <citation type="submission" date="2021-08" db="EMBL/GenBank/DDBJ databases">
        <authorList>
            <person name="Tani A."/>
            <person name="Ola A."/>
            <person name="Ogura Y."/>
            <person name="Katsura K."/>
            <person name="Hayashi T."/>
        </authorList>
    </citation>
    <scope>NUCLEOTIDE SEQUENCE</scope>
    <source>
        <strain evidence="1">DSM 23632</strain>
    </source>
</reference>
<proteinExistence type="predicted"/>
<dbReference type="Gene3D" id="3.40.1350.10">
    <property type="match status" value="1"/>
</dbReference>
<keyword evidence="2" id="KW-1185">Reference proteome</keyword>
<comment type="caution">
    <text evidence="1">The sequence shown here is derived from an EMBL/GenBank/DDBJ whole genome shotgun (WGS) entry which is preliminary data.</text>
</comment>
<evidence type="ECO:0008006" key="3">
    <source>
        <dbReference type="Google" id="ProtNLM"/>
    </source>
</evidence>
<dbReference type="RefSeq" id="WP_238180904.1">
    <property type="nucleotide sequence ID" value="NZ_BPRB01000022.1"/>
</dbReference>
<dbReference type="InterPro" id="IPR011856">
    <property type="entry name" value="tRNA_endonuc-like_dom_sf"/>
</dbReference>
<reference evidence="1" key="1">
    <citation type="journal article" date="2021" name="Front. Microbiol.">
        <title>Comprehensive Comparative Genomics and Phenotyping of Methylobacterium Species.</title>
        <authorList>
            <person name="Alessa O."/>
            <person name="Ogura Y."/>
            <person name="Fujitani Y."/>
            <person name="Takami H."/>
            <person name="Hayashi T."/>
            <person name="Sahin N."/>
            <person name="Tani A."/>
        </authorList>
    </citation>
    <scope>NUCLEOTIDE SEQUENCE</scope>
    <source>
        <strain evidence="1">DSM 23632</strain>
    </source>
</reference>
<evidence type="ECO:0000313" key="2">
    <source>
        <dbReference type="Proteomes" id="UP001055057"/>
    </source>
</evidence>
<evidence type="ECO:0000313" key="1">
    <source>
        <dbReference type="EMBL" id="GJE58270.1"/>
    </source>
</evidence>
<dbReference type="EMBL" id="BPRB01000022">
    <property type="protein sequence ID" value="GJE58270.1"/>
    <property type="molecule type" value="Genomic_DNA"/>
</dbReference>
<name>A0ABQ4TSV7_9HYPH</name>
<gene>
    <name evidence="1" type="ORF">MPOCJGCO_0349</name>
</gene>
<dbReference type="Proteomes" id="UP001055057">
    <property type="component" value="Unassembled WGS sequence"/>
</dbReference>
<sequence length="381" mass="42987">MSDGIFIIKDDNNLIEMRSTAFESEDLLQELLATHPSLIAGDAVDPINPRRWLLIAREQAVPGEEGGSGRWSLDHLFVDQDGVPTLVEVKRANDLRGRREVVAQMLDYAANGVVYWPMEAIRQQFERTCALTARDADQALREHLGRPDADFDEFWRGVDVNLRAGRIRMVFVADVIYPELKRIVEFLNAQMSPAEVIALEIKHYTGQGLRTLVPRLIGRTAEAERRKGSSGATSVTKPQLSIEEWFTWLNAERGAKEAAIARSVYNWWIAQGCEITVTKSQKPALIVKLTHGKGHCWPAVIKSNGRVSTALCYVLTTRPFDSIEARREIVSELERTFGQRYNERAVDGEPYVPFALLQEPAALEKLFAIWQSFVNRIRVGS</sequence>
<accession>A0ABQ4TSV7</accession>
<protein>
    <recommendedName>
        <fullName evidence="3">DUF91 domain-containing protein</fullName>
    </recommendedName>
</protein>